<evidence type="ECO:0000256" key="3">
    <source>
        <dbReference type="ARBA" id="ARBA00022553"/>
    </source>
</evidence>
<dbReference type="InterPro" id="IPR036890">
    <property type="entry name" value="HATPase_C_sf"/>
</dbReference>
<dbReference type="InterPro" id="IPR004358">
    <property type="entry name" value="Sig_transdc_His_kin-like_C"/>
</dbReference>
<keyword evidence="7 11" id="KW-0067">ATP-binding</keyword>
<dbReference type="SUPFAM" id="SSF55874">
    <property type="entry name" value="ATPase domain of HSP90 chaperone/DNA topoisomerase II/histidine kinase"/>
    <property type="match status" value="1"/>
</dbReference>
<evidence type="ECO:0000256" key="8">
    <source>
        <dbReference type="ARBA" id="ARBA00023012"/>
    </source>
</evidence>
<proteinExistence type="predicted"/>
<feature type="domain" description="Histidine kinase" evidence="10">
    <location>
        <begin position="256"/>
        <end position="470"/>
    </location>
</feature>
<keyword evidence="5" id="KW-0547">Nucleotide-binding</keyword>
<dbReference type="InterPro" id="IPR005467">
    <property type="entry name" value="His_kinase_dom"/>
</dbReference>
<sequence length="476" mass="51619">MDSIIRLNSSQVDALFGASPAVVLLAEPSSGRVAWANESASEYSNARVHRHVAPTSGPAGSSATVASDDEDGPSVEATVVDVVVDGQARWLVQVDNRGPLDAEPNEVSLTATYVETLSRHTAAGLLVLAHDGTILHATDRALEQFGIRRNAFIDHRIEEFVSVRSDDDASGWSAAVAAMDPIATVQFEIPVRIGLQRGPSFLGGTLERVAGRPDEELLLTVYDISDRIRREQQRTRDVEQQNYQARYNVMGDLAMAVAHELGQPLTAARNFIAAALASVSNGHVADDIAAGSVTRGLQGAQKQVDRASAVIASMRRFVGHLEHSQEQIDLNVIVNECLYFVRLRAEASAVTVNTDISPTEVSVWCERVLTGQVVLNLCFNAIDEMAESERDVRTITVSTRSADEAGIFTVEDRGRGITRDPFTESFTSKPDGNGIGLALSYRIITRQSGQIWARRLSVGSQFGFRLPNRRGIDSGR</sequence>
<comment type="catalytic activity">
    <reaction evidence="1">
        <text>ATP + protein L-histidine = ADP + protein N-phospho-L-histidine.</text>
        <dbReference type="EC" id="2.7.13.3"/>
    </reaction>
</comment>
<dbReference type="GO" id="GO:0005524">
    <property type="term" value="F:ATP binding"/>
    <property type="evidence" value="ECO:0007669"/>
    <property type="project" value="UniProtKB-KW"/>
</dbReference>
<gene>
    <name evidence="11" type="ORF">P9A14_01475</name>
</gene>
<dbReference type="GO" id="GO:0000155">
    <property type="term" value="F:phosphorelay sensor kinase activity"/>
    <property type="evidence" value="ECO:0007669"/>
    <property type="project" value="InterPro"/>
</dbReference>
<evidence type="ECO:0000256" key="5">
    <source>
        <dbReference type="ARBA" id="ARBA00022741"/>
    </source>
</evidence>
<dbReference type="CDD" id="cd00082">
    <property type="entry name" value="HisKA"/>
    <property type="match status" value="1"/>
</dbReference>
<name>A0AAX3T7P4_9ACTN</name>
<dbReference type="RefSeq" id="WP_058250959.1">
    <property type="nucleotide sequence ID" value="NZ_CP121270.1"/>
</dbReference>
<dbReference type="PANTHER" id="PTHR43065:SF10">
    <property type="entry name" value="PEROXIDE STRESS-ACTIVATED HISTIDINE KINASE MAK3"/>
    <property type="match status" value="1"/>
</dbReference>
<evidence type="ECO:0000259" key="10">
    <source>
        <dbReference type="PROSITE" id="PS50109"/>
    </source>
</evidence>
<evidence type="ECO:0000313" key="12">
    <source>
        <dbReference type="Proteomes" id="UP001213504"/>
    </source>
</evidence>
<dbReference type="AlphaFoldDB" id="A0AAX3T7P4"/>
<dbReference type="InterPro" id="IPR035965">
    <property type="entry name" value="PAS-like_dom_sf"/>
</dbReference>
<reference evidence="11" key="1">
    <citation type="submission" date="2023-04" db="EMBL/GenBank/DDBJ databases">
        <title>Complete genome sequence of a phthalic acid esters degrading bacterial strain.</title>
        <authorList>
            <person name="Weng L."/>
            <person name="Jia Y."/>
            <person name="Ren L."/>
        </authorList>
    </citation>
    <scope>NUCLEOTIDE SEQUENCE</scope>
    <source>
        <strain evidence="11">RL-LY01</strain>
    </source>
</reference>
<evidence type="ECO:0000256" key="9">
    <source>
        <dbReference type="SAM" id="MobiDB-lite"/>
    </source>
</evidence>
<keyword evidence="4" id="KW-0808">Transferase</keyword>
<keyword evidence="6" id="KW-0418">Kinase</keyword>
<dbReference type="InterPro" id="IPR000014">
    <property type="entry name" value="PAS"/>
</dbReference>
<keyword evidence="8" id="KW-0902">Two-component regulatory system</keyword>
<protein>
    <recommendedName>
        <fullName evidence="2">histidine kinase</fullName>
        <ecNumber evidence="2">2.7.13.3</ecNumber>
    </recommendedName>
</protein>
<dbReference type="SUPFAM" id="SSF55785">
    <property type="entry name" value="PYP-like sensor domain (PAS domain)"/>
    <property type="match status" value="1"/>
</dbReference>
<dbReference type="Proteomes" id="UP001213504">
    <property type="component" value="Chromosome"/>
</dbReference>
<accession>A0AAX3T7P4</accession>
<dbReference type="Gene3D" id="1.10.287.130">
    <property type="match status" value="1"/>
</dbReference>
<evidence type="ECO:0000256" key="4">
    <source>
        <dbReference type="ARBA" id="ARBA00022679"/>
    </source>
</evidence>
<evidence type="ECO:0000256" key="2">
    <source>
        <dbReference type="ARBA" id="ARBA00012438"/>
    </source>
</evidence>
<dbReference type="PANTHER" id="PTHR43065">
    <property type="entry name" value="SENSOR HISTIDINE KINASE"/>
    <property type="match status" value="1"/>
</dbReference>
<dbReference type="PRINTS" id="PR00344">
    <property type="entry name" value="BCTRLSENSOR"/>
</dbReference>
<feature type="region of interest" description="Disordered" evidence="9">
    <location>
        <begin position="52"/>
        <end position="72"/>
    </location>
</feature>
<evidence type="ECO:0000256" key="7">
    <source>
        <dbReference type="ARBA" id="ARBA00022840"/>
    </source>
</evidence>
<dbReference type="SMART" id="SM00387">
    <property type="entry name" value="HATPase_c"/>
    <property type="match status" value="1"/>
</dbReference>
<keyword evidence="3" id="KW-0597">Phosphoprotein</keyword>
<dbReference type="InterPro" id="IPR003661">
    <property type="entry name" value="HisK_dim/P_dom"/>
</dbReference>
<dbReference type="PROSITE" id="PS50109">
    <property type="entry name" value="HIS_KIN"/>
    <property type="match status" value="1"/>
</dbReference>
<dbReference type="Gene3D" id="3.30.565.10">
    <property type="entry name" value="Histidine kinase-like ATPase, C-terminal domain"/>
    <property type="match status" value="1"/>
</dbReference>
<evidence type="ECO:0000256" key="6">
    <source>
        <dbReference type="ARBA" id="ARBA00022777"/>
    </source>
</evidence>
<evidence type="ECO:0000313" key="11">
    <source>
        <dbReference type="EMBL" id="WFP25232.1"/>
    </source>
</evidence>
<dbReference type="EC" id="2.7.13.3" evidence="2"/>
<organism evidence="11 12">
    <name type="scientific">Gordonia hongkongensis</name>
    <dbReference type="NCBI Taxonomy" id="1701090"/>
    <lineage>
        <taxon>Bacteria</taxon>
        <taxon>Bacillati</taxon>
        <taxon>Actinomycetota</taxon>
        <taxon>Actinomycetes</taxon>
        <taxon>Mycobacteriales</taxon>
        <taxon>Gordoniaceae</taxon>
        <taxon>Gordonia</taxon>
    </lineage>
</organism>
<dbReference type="CDD" id="cd00130">
    <property type="entry name" value="PAS"/>
    <property type="match status" value="1"/>
</dbReference>
<dbReference type="InterPro" id="IPR003594">
    <property type="entry name" value="HATPase_dom"/>
</dbReference>
<dbReference type="EMBL" id="CP121270">
    <property type="protein sequence ID" value="WFP25232.1"/>
    <property type="molecule type" value="Genomic_DNA"/>
</dbReference>
<dbReference type="Pfam" id="PF02518">
    <property type="entry name" value="HATPase_c"/>
    <property type="match status" value="1"/>
</dbReference>
<evidence type="ECO:0000256" key="1">
    <source>
        <dbReference type="ARBA" id="ARBA00000085"/>
    </source>
</evidence>